<dbReference type="PANTHER" id="PTHR34598">
    <property type="entry name" value="BLL6449 PROTEIN"/>
    <property type="match status" value="1"/>
</dbReference>
<evidence type="ECO:0000256" key="1">
    <source>
        <dbReference type="ARBA" id="ARBA00023604"/>
    </source>
</evidence>
<dbReference type="EMBL" id="CP034207">
    <property type="protein sequence ID" value="QBZ61009.1"/>
    <property type="molecule type" value="Genomic_DNA"/>
</dbReference>
<sequence>MAITQVPRGPVTAKLNFFKPPEDGSIPYNNLGLPRGSPGGHNYGICPHQVDIEDIRGRESEFNLDRDAFAVVQGVPPSREVDFVDDESIKDKYYPEVEKLLLEQIPDSNRVVIFDHTVRRSSPTADRAPVLQVHIDQTAKSAALRVHRHQPEIAEELLKGRYRIVNVWRPLNKHPIEASPLAMASSSTLEDEDVVPVEHRYPNGYTGETAGIKYNKGQRWYYLSGMKGDERFLIECFDSESLKPLSGVQGGRVAHTAFEDPRTRPEAEGRESIEVRALVFGP</sequence>
<dbReference type="InterPro" id="IPR044053">
    <property type="entry name" value="AsaB-like"/>
</dbReference>
<comment type="similarity">
    <text evidence="1">Belongs to the asaB hydroxylase/desaturase family.</text>
</comment>
<dbReference type="PANTHER" id="PTHR34598:SF1">
    <property type="entry name" value="PUTATIVE (AFU_ORTHOLOGUE AFUA_3G13140)-RELATED"/>
    <property type="match status" value="1"/>
</dbReference>
<protein>
    <submittedName>
        <fullName evidence="2">Uncharacterized protein</fullName>
    </submittedName>
</protein>
<accession>A0A4P7NGE2</accession>
<dbReference type="AlphaFoldDB" id="A0A4P7NGE2"/>
<evidence type="ECO:0000313" key="3">
    <source>
        <dbReference type="Proteomes" id="UP000294847"/>
    </source>
</evidence>
<proteinExistence type="inferred from homology"/>
<name>A0A4P7NGE2_PYROR</name>
<dbReference type="VEuPathDB" id="FungiDB:M_BR32_EuGene_00038631"/>
<dbReference type="GO" id="GO:0016491">
    <property type="term" value="F:oxidoreductase activity"/>
    <property type="evidence" value="ECO:0007669"/>
    <property type="project" value="InterPro"/>
</dbReference>
<dbReference type="NCBIfam" id="NF041278">
    <property type="entry name" value="CmcJ_NvfI_EfuI"/>
    <property type="match status" value="1"/>
</dbReference>
<evidence type="ECO:0000313" key="2">
    <source>
        <dbReference type="EMBL" id="QBZ61009.1"/>
    </source>
</evidence>
<reference evidence="2 3" key="1">
    <citation type="journal article" date="2019" name="Mol. Biol. Evol.">
        <title>Blast fungal genomes show frequent chromosomal changes, gene gains and losses, and effector gene turnover.</title>
        <authorList>
            <person name="Gomez Luciano L.B."/>
            <person name="Jason Tsai I."/>
            <person name="Chuma I."/>
            <person name="Tosa Y."/>
            <person name="Chen Y.H."/>
            <person name="Li J.Y."/>
            <person name="Li M.Y."/>
            <person name="Jade Lu M.Y."/>
            <person name="Nakayashiki H."/>
            <person name="Li W.H."/>
        </authorList>
    </citation>
    <scope>NUCLEOTIDE SEQUENCE [LARGE SCALE GENOMIC DNA]</scope>
    <source>
        <strain evidence="2">MZ5-1-6</strain>
    </source>
</reference>
<dbReference type="Proteomes" id="UP000294847">
    <property type="component" value="Chromosome 4"/>
</dbReference>
<organism evidence="2 3">
    <name type="scientific">Pyricularia oryzae</name>
    <name type="common">Rice blast fungus</name>
    <name type="synonym">Magnaporthe oryzae</name>
    <dbReference type="NCBI Taxonomy" id="318829"/>
    <lineage>
        <taxon>Eukaryota</taxon>
        <taxon>Fungi</taxon>
        <taxon>Dikarya</taxon>
        <taxon>Ascomycota</taxon>
        <taxon>Pezizomycotina</taxon>
        <taxon>Sordariomycetes</taxon>
        <taxon>Sordariomycetidae</taxon>
        <taxon>Magnaporthales</taxon>
        <taxon>Pyriculariaceae</taxon>
        <taxon>Pyricularia</taxon>
    </lineage>
</organism>
<gene>
    <name evidence="2" type="ORF">PoMZ_07955</name>
</gene>